<protein>
    <submittedName>
        <fullName evidence="2">Endonuclease/exonuclease/phosphatase family protein</fullName>
    </submittedName>
</protein>
<sequence length="288" mass="31139">MRIVNWNIQWGRGVDGRVDLARIVREARRVADFDVLCLQEISRGFDLADADGGLPGGPHGDQFAELASLLPCFAVIEAIGADLPPAGGGFVRRQFGNAIATRLPAGRVIRHTLPWPADPAQPSMQRVALEATIGTGPEAVRVIATHLEYYSASQRAAQIDALRAIHAEACGHAARPARAGKGPFAALARPAAAIVCGDFNTAFDSAHYRRMLDPIPDATDFVDAWRLTHPDAPRAPTVGLYDHQQWSERPFACDFMFVSVDLAPRVARCEVDAASNASDHQPVVLELR</sequence>
<dbReference type="PANTHER" id="PTHR14859:SF0">
    <property type="entry name" value="ENDONUCLEASE_EXONUCLEASE_PHOSPHATASE FAMILY PROTEIN, EXPRESSED"/>
    <property type="match status" value="1"/>
</dbReference>
<accession>A0ABP8H6P0</accession>
<keyword evidence="2" id="KW-0255">Endonuclease</keyword>
<dbReference type="InterPro" id="IPR005135">
    <property type="entry name" value="Endo/exonuclease/phosphatase"/>
</dbReference>
<dbReference type="SUPFAM" id="SSF56219">
    <property type="entry name" value="DNase I-like"/>
    <property type="match status" value="1"/>
</dbReference>
<dbReference type="InterPro" id="IPR036691">
    <property type="entry name" value="Endo/exonu/phosph_ase_sf"/>
</dbReference>
<reference evidence="3" key="1">
    <citation type="journal article" date="2019" name="Int. J. Syst. Evol. Microbiol.">
        <title>The Global Catalogue of Microorganisms (GCM) 10K type strain sequencing project: providing services to taxonomists for standard genome sequencing and annotation.</title>
        <authorList>
            <consortium name="The Broad Institute Genomics Platform"/>
            <consortium name="The Broad Institute Genome Sequencing Center for Infectious Disease"/>
            <person name="Wu L."/>
            <person name="Ma J."/>
        </authorList>
    </citation>
    <scope>NUCLEOTIDE SEQUENCE [LARGE SCALE GENOMIC DNA]</scope>
    <source>
        <strain evidence="3">JCM 17666</strain>
    </source>
</reference>
<dbReference type="Gene3D" id="3.60.10.10">
    <property type="entry name" value="Endonuclease/exonuclease/phosphatase"/>
    <property type="match status" value="1"/>
</dbReference>
<dbReference type="GO" id="GO:0004519">
    <property type="term" value="F:endonuclease activity"/>
    <property type="evidence" value="ECO:0007669"/>
    <property type="project" value="UniProtKB-KW"/>
</dbReference>
<name>A0ABP8H6P0_9BURK</name>
<keyword evidence="2" id="KW-0540">Nuclease</keyword>
<feature type="domain" description="Endonuclease/exonuclease/phosphatase" evidence="1">
    <location>
        <begin position="5"/>
        <end position="280"/>
    </location>
</feature>
<evidence type="ECO:0000313" key="3">
    <source>
        <dbReference type="Proteomes" id="UP001501671"/>
    </source>
</evidence>
<dbReference type="Pfam" id="PF03372">
    <property type="entry name" value="Exo_endo_phos"/>
    <property type="match status" value="1"/>
</dbReference>
<comment type="caution">
    <text evidence="2">The sequence shown here is derived from an EMBL/GenBank/DDBJ whole genome shotgun (WGS) entry which is preliminary data.</text>
</comment>
<dbReference type="PANTHER" id="PTHR14859">
    <property type="entry name" value="CALCOFLUOR WHITE HYPERSENSITIVE PROTEIN PRECURSOR"/>
    <property type="match status" value="1"/>
</dbReference>
<gene>
    <name evidence="2" type="ORF">GCM10023144_27630</name>
</gene>
<keyword evidence="2" id="KW-0378">Hydrolase</keyword>
<dbReference type="EMBL" id="BAABFO010000012">
    <property type="protein sequence ID" value="GAA4334914.1"/>
    <property type="molecule type" value="Genomic_DNA"/>
</dbReference>
<dbReference type="RefSeq" id="WP_345250428.1">
    <property type="nucleotide sequence ID" value="NZ_BAABFO010000012.1"/>
</dbReference>
<evidence type="ECO:0000259" key="1">
    <source>
        <dbReference type="Pfam" id="PF03372"/>
    </source>
</evidence>
<keyword evidence="3" id="KW-1185">Reference proteome</keyword>
<proteinExistence type="predicted"/>
<dbReference type="InterPro" id="IPR051916">
    <property type="entry name" value="GPI-anchor_lipid_remodeler"/>
</dbReference>
<dbReference type="Proteomes" id="UP001501671">
    <property type="component" value="Unassembled WGS sequence"/>
</dbReference>
<evidence type="ECO:0000313" key="2">
    <source>
        <dbReference type="EMBL" id="GAA4334914.1"/>
    </source>
</evidence>
<organism evidence="2 3">
    <name type="scientific">Pigmentiphaga soli</name>
    <dbReference type="NCBI Taxonomy" id="1007095"/>
    <lineage>
        <taxon>Bacteria</taxon>
        <taxon>Pseudomonadati</taxon>
        <taxon>Pseudomonadota</taxon>
        <taxon>Betaproteobacteria</taxon>
        <taxon>Burkholderiales</taxon>
        <taxon>Alcaligenaceae</taxon>
        <taxon>Pigmentiphaga</taxon>
    </lineage>
</organism>